<dbReference type="Proteomes" id="UP000199705">
    <property type="component" value="Unassembled WGS sequence"/>
</dbReference>
<evidence type="ECO:0000313" key="1">
    <source>
        <dbReference type="EMBL" id="SDH01773.1"/>
    </source>
</evidence>
<name>A0A1G7YZB1_9SPHI</name>
<dbReference type="STRING" id="551996.SAMN05192573_10697"/>
<gene>
    <name evidence="1" type="ORF">SAMN05192573_10697</name>
</gene>
<protein>
    <submittedName>
        <fullName evidence="1">Uncharacterized protein</fullName>
    </submittedName>
</protein>
<dbReference type="AlphaFoldDB" id="A0A1G7YZB1"/>
<evidence type="ECO:0000313" key="2">
    <source>
        <dbReference type="Proteomes" id="UP000199705"/>
    </source>
</evidence>
<reference evidence="2" key="1">
    <citation type="submission" date="2016-10" db="EMBL/GenBank/DDBJ databases">
        <authorList>
            <person name="Varghese N."/>
            <person name="Submissions S."/>
        </authorList>
    </citation>
    <scope>NUCLEOTIDE SEQUENCE [LARGE SCALE GENOMIC DNA]</scope>
    <source>
        <strain evidence="2">Gh-67</strain>
    </source>
</reference>
<keyword evidence="2" id="KW-1185">Reference proteome</keyword>
<proteinExistence type="predicted"/>
<dbReference type="EMBL" id="FNCG01000006">
    <property type="protein sequence ID" value="SDH01773.1"/>
    <property type="molecule type" value="Genomic_DNA"/>
</dbReference>
<organism evidence="1 2">
    <name type="scientific">Mucilaginibacter gossypii</name>
    <dbReference type="NCBI Taxonomy" id="551996"/>
    <lineage>
        <taxon>Bacteria</taxon>
        <taxon>Pseudomonadati</taxon>
        <taxon>Bacteroidota</taxon>
        <taxon>Sphingobacteriia</taxon>
        <taxon>Sphingobacteriales</taxon>
        <taxon>Sphingobacteriaceae</taxon>
        <taxon>Mucilaginibacter</taxon>
    </lineage>
</organism>
<dbReference type="RefSeq" id="WP_091167862.1">
    <property type="nucleotide sequence ID" value="NZ_FNCG01000006.1"/>
</dbReference>
<sequence length="148" mass="16754">MDLFEAVFDLYEQIRLKAESDFQDLIKCQYTQQCYSDNGAFCLVLEITVLKNISDDDYGLVFAINAQTEPNHPDHKSDTNGIFLIADVHHGDNKAISNLDELVFDPQNEGAVQQVYAKIEQFVKPFTKSVSDLLVQGYDIKVEDNSVN</sequence>
<accession>A0A1G7YZB1</accession>